<dbReference type="PROSITE" id="PS50011">
    <property type="entry name" value="PROTEIN_KINASE_DOM"/>
    <property type="match status" value="1"/>
</dbReference>
<dbReference type="Gene3D" id="1.10.510.10">
    <property type="entry name" value="Transferase(Phosphotransferase) domain 1"/>
    <property type="match status" value="1"/>
</dbReference>
<dbReference type="InterPro" id="IPR011009">
    <property type="entry name" value="Kinase-like_dom_sf"/>
</dbReference>
<evidence type="ECO:0000313" key="2">
    <source>
        <dbReference type="EMBL" id="KAK6499484.1"/>
    </source>
</evidence>
<protein>
    <recommendedName>
        <fullName evidence="1">Protein kinase domain-containing protein</fullName>
    </recommendedName>
</protein>
<organism evidence="2 3">
    <name type="scientific">Arthrobotrys conoides</name>
    <dbReference type="NCBI Taxonomy" id="74498"/>
    <lineage>
        <taxon>Eukaryota</taxon>
        <taxon>Fungi</taxon>
        <taxon>Dikarya</taxon>
        <taxon>Ascomycota</taxon>
        <taxon>Pezizomycotina</taxon>
        <taxon>Orbiliomycetes</taxon>
        <taxon>Orbiliales</taxon>
        <taxon>Orbiliaceae</taxon>
        <taxon>Arthrobotrys</taxon>
    </lineage>
</organism>
<dbReference type="GO" id="GO:0004672">
    <property type="term" value="F:protein kinase activity"/>
    <property type="evidence" value="ECO:0007669"/>
    <property type="project" value="InterPro"/>
</dbReference>
<feature type="domain" description="Protein kinase" evidence="1">
    <location>
        <begin position="247"/>
        <end position="444"/>
    </location>
</feature>
<dbReference type="SUPFAM" id="SSF56112">
    <property type="entry name" value="Protein kinase-like (PK-like)"/>
    <property type="match status" value="1"/>
</dbReference>
<evidence type="ECO:0000259" key="1">
    <source>
        <dbReference type="PROSITE" id="PS50011"/>
    </source>
</evidence>
<comment type="caution">
    <text evidence="2">The sequence shown here is derived from an EMBL/GenBank/DDBJ whole genome shotgun (WGS) entry which is preliminary data.</text>
</comment>
<gene>
    <name evidence="2" type="ORF">TWF506_004114</name>
</gene>
<sequence>MTRRSRTKTKNPAYPREYLADPTVWPGINDDIKNFLDPHLNHESERYDHLAAAFNYTIQDRALCGDKGEVVELGVRVYEDMTVRILRKAFSIRGDFRGHQDAVTIGDPDKAFYKFTEDPNDMFEARFLVEWKTPWDLPTPKNIIEHFNKKRARGSMKDNVVKAISQVYGYMSFNNLMYGALCNYEALYLFRRTGDTSLQISPPFLYSDRGIRSPLAALTYICNQVIKEDYSYHHSSVAREPPGTRIFTLEDVEVDGTWDNDIKVPWTNMNLLLTRAVSKNIASIIAGEIMARPGIKFRYQKPAFFKVYDITQIPTLRSADAEIKAYNDLKSLQGEYIPRLYAAGTTWGRFLKFLILEDCGQEASDKDIDPTFWPQARRAIKALHKLGMIHGDVKLDNFAISDGIVKVIDLGLSRQGSLAEQAEELNELDRLKRTWDEEREAGLE</sequence>
<dbReference type="AlphaFoldDB" id="A0AAN8NCD0"/>
<dbReference type="InterPro" id="IPR009330">
    <property type="entry name" value="LipoPS_heptP_kinase"/>
</dbReference>
<dbReference type="InterPro" id="IPR000719">
    <property type="entry name" value="Prot_kinase_dom"/>
</dbReference>
<accession>A0AAN8NCD0</accession>
<keyword evidence="3" id="KW-1185">Reference proteome</keyword>
<dbReference type="Pfam" id="PF06176">
    <property type="entry name" value="WaaY"/>
    <property type="match status" value="1"/>
</dbReference>
<dbReference type="PANTHER" id="PTHR37171:SF1">
    <property type="entry name" value="SERINE_THREONINE-PROTEIN KINASE YRZF-RELATED"/>
    <property type="match status" value="1"/>
</dbReference>
<name>A0AAN8NCD0_9PEZI</name>
<evidence type="ECO:0000313" key="3">
    <source>
        <dbReference type="Proteomes" id="UP001307849"/>
    </source>
</evidence>
<dbReference type="GO" id="GO:0005524">
    <property type="term" value="F:ATP binding"/>
    <property type="evidence" value="ECO:0007669"/>
    <property type="project" value="InterPro"/>
</dbReference>
<proteinExistence type="predicted"/>
<dbReference type="Proteomes" id="UP001307849">
    <property type="component" value="Unassembled WGS sequence"/>
</dbReference>
<dbReference type="EMBL" id="JAVHJM010000013">
    <property type="protein sequence ID" value="KAK6499484.1"/>
    <property type="molecule type" value="Genomic_DNA"/>
</dbReference>
<dbReference type="PANTHER" id="PTHR37171">
    <property type="entry name" value="SERINE/THREONINE-PROTEIN KINASE YRZF-RELATED"/>
    <property type="match status" value="1"/>
</dbReference>
<dbReference type="InterPro" id="IPR052396">
    <property type="entry name" value="Meiotic_Drive_Suppr_Kinase"/>
</dbReference>
<reference evidence="2 3" key="1">
    <citation type="submission" date="2019-10" db="EMBL/GenBank/DDBJ databases">
        <authorList>
            <person name="Palmer J.M."/>
        </authorList>
    </citation>
    <scope>NUCLEOTIDE SEQUENCE [LARGE SCALE GENOMIC DNA]</scope>
    <source>
        <strain evidence="2 3">TWF506</strain>
    </source>
</reference>